<dbReference type="GO" id="GO:0005829">
    <property type="term" value="C:cytosol"/>
    <property type="evidence" value="ECO:0007669"/>
    <property type="project" value="TreeGrafter"/>
</dbReference>
<gene>
    <name evidence="2" type="primary">yabJ_1</name>
    <name evidence="2" type="ORF">NCTC1935_02222</name>
</gene>
<accession>A0A449GFG3</accession>
<dbReference type="InterPro" id="IPR006175">
    <property type="entry name" value="YjgF/YER057c/UK114"/>
</dbReference>
<evidence type="ECO:0000256" key="1">
    <source>
        <dbReference type="ARBA" id="ARBA00010552"/>
    </source>
</evidence>
<proteinExistence type="inferred from homology"/>
<dbReference type="EMBL" id="CAACYE010000005">
    <property type="protein sequence ID" value="VFA84393.1"/>
    <property type="molecule type" value="Genomic_DNA"/>
</dbReference>
<keyword evidence="2" id="KW-0378">Hydrolase</keyword>
<dbReference type="GO" id="GO:0019239">
    <property type="term" value="F:deaminase activity"/>
    <property type="evidence" value="ECO:0007669"/>
    <property type="project" value="TreeGrafter"/>
</dbReference>
<dbReference type="Pfam" id="PF01042">
    <property type="entry name" value="Ribonuc_L-PSP"/>
    <property type="match status" value="1"/>
</dbReference>
<dbReference type="CDD" id="cd00448">
    <property type="entry name" value="YjgF_YER057c_UK114_family"/>
    <property type="match status" value="1"/>
</dbReference>
<organism evidence="2">
    <name type="scientific">Nocardia farcinica</name>
    <dbReference type="NCBI Taxonomy" id="37329"/>
    <lineage>
        <taxon>Bacteria</taxon>
        <taxon>Bacillati</taxon>
        <taxon>Actinomycetota</taxon>
        <taxon>Actinomycetes</taxon>
        <taxon>Mycobacteriales</taxon>
        <taxon>Nocardiaceae</taxon>
        <taxon>Nocardia</taxon>
    </lineage>
</organism>
<dbReference type="PANTHER" id="PTHR11803:SF58">
    <property type="entry name" value="PROTEIN HMF1-RELATED"/>
    <property type="match status" value="1"/>
</dbReference>
<dbReference type="PANTHER" id="PTHR11803">
    <property type="entry name" value="2-IMINOBUTANOATE/2-IMINOPROPANOATE DEAMINASE RIDA"/>
    <property type="match status" value="1"/>
</dbReference>
<reference evidence="2" key="1">
    <citation type="submission" date="2019-02" db="EMBL/GenBank/DDBJ databases">
        <authorList>
            <consortium name="Pathogen Informatics"/>
        </authorList>
    </citation>
    <scope>NUCLEOTIDE SEQUENCE</scope>
    <source>
        <strain evidence="2">3012STDY6733949</strain>
    </source>
</reference>
<evidence type="ECO:0000313" key="2">
    <source>
        <dbReference type="EMBL" id="VFA84393.1"/>
    </source>
</evidence>
<sequence length="143" mass="15491">MAEQSIAARKIAIDPDPLDPYRISAGFVVGDLVFLSGQGSIDDRGNVIHVGDFRAQFERTLTNIDAVLARVDSGIERVVKATIYVTDMANHTDIVDLRQRWGRPYPADTVVEVSGLAVPELLVEVDVVALAGDGAIVDEQCRT</sequence>
<dbReference type="InterPro" id="IPR035959">
    <property type="entry name" value="RutC-like_sf"/>
</dbReference>
<comment type="similarity">
    <text evidence="1">Belongs to the RutC family.</text>
</comment>
<name>A0A449GFG3_NOCFR</name>
<dbReference type="EC" id="3.5.4.-" evidence="2"/>
<protein>
    <submittedName>
        <fullName evidence="2">Enamine/imine deaminase</fullName>
        <ecNumber evidence="2">3.5.4.-</ecNumber>
    </submittedName>
</protein>
<dbReference type="SUPFAM" id="SSF55298">
    <property type="entry name" value="YjgF-like"/>
    <property type="match status" value="1"/>
</dbReference>
<dbReference type="AlphaFoldDB" id="A0A449GFG3"/>
<dbReference type="Gene3D" id="3.30.1330.40">
    <property type="entry name" value="RutC-like"/>
    <property type="match status" value="1"/>
</dbReference>